<reference evidence="2" key="1">
    <citation type="submission" date="2020-05" db="EMBL/GenBank/DDBJ databases">
        <title>Mycena genomes resolve the evolution of fungal bioluminescence.</title>
        <authorList>
            <person name="Tsai I.J."/>
        </authorList>
    </citation>
    <scope>NUCLEOTIDE SEQUENCE</scope>
    <source>
        <strain evidence="2">CCC161011</strain>
    </source>
</reference>
<protein>
    <submittedName>
        <fullName evidence="2">Uncharacterized protein</fullName>
    </submittedName>
</protein>
<proteinExistence type="predicted"/>
<keyword evidence="3" id="KW-1185">Reference proteome</keyword>
<feature type="compositionally biased region" description="Pro residues" evidence="1">
    <location>
        <begin position="109"/>
        <end position="120"/>
    </location>
</feature>
<evidence type="ECO:0000313" key="3">
    <source>
        <dbReference type="Proteomes" id="UP000620124"/>
    </source>
</evidence>
<name>A0A8H6Z5Z6_9AGAR</name>
<evidence type="ECO:0000256" key="1">
    <source>
        <dbReference type="SAM" id="MobiDB-lite"/>
    </source>
</evidence>
<feature type="compositionally biased region" description="Low complexity" evidence="1">
    <location>
        <begin position="159"/>
        <end position="174"/>
    </location>
</feature>
<dbReference type="Proteomes" id="UP000620124">
    <property type="component" value="Unassembled WGS sequence"/>
</dbReference>
<comment type="caution">
    <text evidence="2">The sequence shown here is derived from an EMBL/GenBank/DDBJ whole genome shotgun (WGS) entry which is preliminary data.</text>
</comment>
<organism evidence="2 3">
    <name type="scientific">Mycena venus</name>
    <dbReference type="NCBI Taxonomy" id="2733690"/>
    <lineage>
        <taxon>Eukaryota</taxon>
        <taxon>Fungi</taxon>
        <taxon>Dikarya</taxon>
        <taxon>Basidiomycota</taxon>
        <taxon>Agaricomycotina</taxon>
        <taxon>Agaricomycetes</taxon>
        <taxon>Agaricomycetidae</taxon>
        <taxon>Agaricales</taxon>
        <taxon>Marasmiineae</taxon>
        <taxon>Mycenaceae</taxon>
        <taxon>Mycena</taxon>
    </lineage>
</organism>
<sequence>MRARVHALSPAPVPPTAGPSRHTEEASEPSSKRIRRDTHPPPSRELPASQLRGQPSSGVKPTAPPSSKPAAAASTTRPHYTQHFQQRAESVEVSEPSDVALGKRKQRPDSPPPQPPPQPLPKSTVYNDISKPKDNRPTARPTYRGAPATPITPTPAAGPSPSTAADPLIPDVAADSPAASDKLEVGPMSRLEMLEQQNTYPPGPWANADAWPYPAYQRVNTVFARDSHIPTLYSKSPFRCTSCISKNNPRCGFQGFLKPCMTCQGLKHKCSFSYPATMLQVMDDIRPMVTMTPDAALNQALIALMNARRDVDFFFRLFAQNAAAFGAALEDLVLVFANQEELLPDFMFAEYFENDDDRMGVIL</sequence>
<feature type="compositionally biased region" description="Polar residues" evidence="1">
    <location>
        <begin position="77"/>
        <end position="88"/>
    </location>
</feature>
<dbReference type="AlphaFoldDB" id="A0A8H6Z5Z6"/>
<dbReference type="EMBL" id="JACAZI010000001">
    <property type="protein sequence ID" value="KAF7371477.1"/>
    <property type="molecule type" value="Genomic_DNA"/>
</dbReference>
<feature type="region of interest" description="Disordered" evidence="1">
    <location>
        <begin position="1"/>
        <end position="174"/>
    </location>
</feature>
<gene>
    <name evidence="2" type="ORF">MVEN_00002300</name>
</gene>
<dbReference type="OrthoDB" id="3128426at2759"/>
<evidence type="ECO:0000313" key="2">
    <source>
        <dbReference type="EMBL" id="KAF7371477.1"/>
    </source>
</evidence>
<accession>A0A8H6Z5Z6</accession>